<evidence type="ECO:0000256" key="6">
    <source>
        <dbReference type="ARBA" id="ARBA00022989"/>
    </source>
</evidence>
<keyword evidence="10" id="KW-1185">Reference proteome</keyword>
<evidence type="ECO:0000313" key="10">
    <source>
        <dbReference type="Proteomes" id="UP000033661"/>
    </source>
</evidence>
<feature type="transmembrane region" description="Helical" evidence="8">
    <location>
        <begin position="876"/>
        <end position="896"/>
    </location>
</feature>
<feature type="transmembrane region" description="Helical" evidence="8">
    <location>
        <begin position="850"/>
        <end position="869"/>
    </location>
</feature>
<dbReference type="InterPro" id="IPR027463">
    <property type="entry name" value="AcrB_DN_DC_subdom"/>
</dbReference>
<organism evidence="9 10">
    <name type="scientific">Rickettsia bellii str. RML An4</name>
    <dbReference type="NCBI Taxonomy" id="1359193"/>
    <lineage>
        <taxon>Bacteria</taxon>
        <taxon>Pseudomonadati</taxon>
        <taxon>Pseudomonadota</taxon>
        <taxon>Alphaproteobacteria</taxon>
        <taxon>Rickettsiales</taxon>
        <taxon>Rickettsiaceae</taxon>
        <taxon>Rickettsieae</taxon>
        <taxon>Rickettsia</taxon>
        <taxon>belli group</taxon>
    </lineage>
</organism>
<dbReference type="PANTHER" id="PTHR32063">
    <property type="match status" value="1"/>
</dbReference>
<dbReference type="PRINTS" id="PR00702">
    <property type="entry name" value="ACRIFLAVINRP"/>
</dbReference>
<evidence type="ECO:0000256" key="5">
    <source>
        <dbReference type="ARBA" id="ARBA00022692"/>
    </source>
</evidence>
<dbReference type="EMBL" id="LAOI01000001">
    <property type="protein sequence ID" value="KJV89188.1"/>
    <property type="molecule type" value="Genomic_DNA"/>
</dbReference>
<keyword evidence="6 8" id="KW-1133">Transmembrane helix</keyword>
<dbReference type="Gene3D" id="3.30.70.1320">
    <property type="entry name" value="Multidrug efflux transporter AcrB pore domain like"/>
    <property type="match status" value="1"/>
</dbReference>
<evidence type="ECO:0000256" key="7">
    <source>
        <dbReference type="ARBA" id="ARBA00023136"/>
    </source>
</evidence>
<reference evidence="9 10" key="1">
    <citation type="submission" date="2015-02" db="EMBL/GenBank/DDBJ databases">
        <title>Genome Sequencing of Rickettsiales.</title>
        <authorList>
            <person name="Daugherty S.C."/>
            <person name="Su Q."/>
            <person name="Abolude K."/>
            <person name="Beier-Sexton M."/>
            <person name="Carlyon J.A."/>
            <person name="Carter R."/>
            <person name="Day N.P."/>
            <person name="Dumler S.J."/>
            <person name="Dyachenko V."/>
            <person name="Godinez A."/>
            <person name="Kurtti T.J."/>
            <person name="Lichay M."/>
            <person name="Mullins K.E."/>
            <person name="Ott S."/>
            <person name="Pappas-Brown V."/>
            <person name="Paris D.H."/>
            <person name="Patel P."/>
            <person name="Richards A.L."/>
            <person name="Sadzewicz L."/>
            <person name="Sears K."/>
            <person name="Seidman D."/>
            <person name="Sengamalay N."/>
            <person name="Stenos J."/>
            <person name="Tallon L.J."/>
            <person name="Vincent G."/>
            <person name="Fraser C.M."/>
            <person name="Munderloh U."/>
            <person name="Dunning-Hotopp J.C."/>
        </authorList>
    </citation>
    <scope>NUCLEOTIDE SEQUENCE [LARGE SCALE GENOMIC DNA]</scope>
    <source>
        <strain evidence="9 10">RML An4</strain>
    </source>
</reference>
<dbReference type="SUPFAM" id="SSF82866">
    <property type="entry name" value="Multidrug efflux transporter AcrB transmembrane domain"/>
    <property type="match status" value="2"/>
</dbReference>
<sequence length="1008" mass="111755">MLLSEICIKRPVFATVLSLVILVLGTIFFTKLQIRGTPDISIPIINVNAFYSGADALYMEKEITTRIEKALKTVKNLDYITSQSSTGQSSITLSFLLSTDIEVALNDVRSKISDITYMFPQDMKAPSVAKLDADSFPSLFISVESEQYNDLELTKIVEDYLQTPLDKLESVGQSQIYGGNEYIMRIEPDPKKLYQHKISLLDIEVAIREQNKDYPAGNIKTGVNNFIVTLEGSLSKPEEFGNIIIKVQDNSIIKLQDIAKVYLTAPDSEVLFRYNGKNSIALGLIKESKANVIDLSNDVTKEIEKVKESIPKGISLNIAYDGAKPVRASIYAVFQTIFEALILVILVTYLFLASAKITLIPFVTIPVSLIGTFSVMYAMGFSINIFTLLAMILAIGLVVDDAIVMLENIFRYNEMGHKPMEAALLASKEIGFAIITMTITLAAVFLPVGFIDGFVGKLFIEFAWTLAFCVLFSGFVALTLTPMMSSRMITKHNAPTLKFLVKFNELLQLIQDKYIYYLNLTFDNKKKFVLIIAASFVVLIISFKFVQKTFIPQEDDGFLQLSFKGPEGSSLEHSTEVVIEAEKILANYKDIAGYLMVIGAGGSDNVLSFVPLKDWKQRSRSQETIKNMLNKQFSEIAGMKVFAMDPRSMVSSGGGSPIEFTIQTNLEYDDLDKISQQFIDIMKANPIFSNVNRNLQSAMPTIAIEINRDKAYLYGMNMANIGKTVQYLLAGQQVGDFRMGNDLYEVMLQFNQKDRSSISDFSKILIPTKNNNMLPLESIANITEKISVKSYSHYNNSKSVTISSDLSPDSKIEEAINEINKIAVKLLDPGNTILEYIGEIKQMKEADSNMLMTFGFALIFIYLVLAAQFESFVDPLLILLAVPFSITGGVLTLWISGNSLNMYSNIGLITLIGLITKNSIMIVEFANQLREKGANIRNAIIEACTLRLRPILMTTLAAVVGSIPLIFATGAGASARNSIGLVIVGGLSIGTIFTIFVIPVIYQTFKKN</sequence>
<feature type="transmembrane region" description="Helical" evidence="8">
    <location>
        <begin position="359"/>
        <end position="379"/>
    </location>
</feature>
<dbReference type="RefSeq" id="WP_045798723.1">
    <property type="nucleotide sequence ID" value="NZ_LAOI01000001.1"/>
</dbReference>
<evidence type="ECO:0000256" key="3">
    <source>
        <dbReference type="ARBA" id="ARBA00022475"/>
    </source>
</evidence>
<protein>
    <submittedName>
        <fullName evidence="9">AcrB/AcrD/AcrF family protein</fullName>
    </submittedName>
</protein>
<evidence type="ECO:0000313" key="9">
    <source>
        <dbReference type="EMBL" id="KJV89188.1"/>
    </source>
</evidence>
<dbReference type="PANTHER" id="PTHR32063:SF28">
    <property type="entry name" value="BLR2861 PROTEIN"/>
    <property type="match status" value="1"/>
</dbReference>
<feature type="transmembrane region" description="Helical" evidence="8">
    <location>
        <begin position="979"/>
        <end position="1002"/>
    </location>
</feature>
<keyword evidence="5 8" id="KW-0812">Transmembrane</keyword>
<keyword evidence="3" id="KW-1003">Cell membrane</keyword>
<comment type="subcellular location">
    <subcellularLocation>
        <location evidence="1">Cell inner membrane</location>
        <topology evidence="1">Multi-pass membrane protein</topology>
    </subcellularLocation>
</comment>
<dbReference type="PATRIC" id="fig|1359193.3.peg.151"/>
<evidence type="ECO:0000256" key="2">
    <source>
        <dbReference type="ARBA" id="ARBA00022448"/>
    </source>
</evidence>
<dbReference type="Proteomes" id="UP000033661">
    <property type="component" value="Unassembled WGS sequence"/>
</dbReference>
<dbReference type="Gene3D" id="3.30.2090.10">
    <property type="entry name" value="Multidrug efflux transporter AcrB TolC docking domain, DN and DC subdomains"/>
    <property type="match status" value="2"/>
</dbReference>
<evidence type="ECO:0000256" key="1">
    <source>
        <dbReference type="ARBA" id="ARBA00004429"/>
    </source>
</evidence>
<keyword evidence="7 8" id="KW-0472">Membrane</keyword>
<evidence type="ECO:0000256" key="8">
    <source>
        <dbReference type="SAM" id="Phobius"/>
    </source>
</evidence>
<gene>
    <name evidence="9" type="ORF">RBEAN4_0158</name>
</gene>
<feature type="transmembrane region" description="Helical" evidence="8">
    <location>
        <begin position="12"/>
        <end position="30"/>
    </location>
</feature>
<evidence type="ECO:0000256" key="4">
    <source>
        <dbReference type="ARBA" id="ARBA00022519"/>
    </source>
</evidence>
<feature type="transmembrane region" description="Helical" evidence="8">
    <location>
        <begin position="385"/>
        <end position="410"/>
    </location>
</feature>
<dbReference type="FunFam" id="1.20.1640.10:FF:000001">
    <property type="entry name" value="Efflux pump membrane transporter"/>
    <property type="match status" value="1"/>
</dbReference>
<keyword evidence="4" id="KW-0997">Cell inner membrane</keyword>
<feature type="transmembrane region" description="Helical" evidence="8">
    <location>
        <begin position="430"/>
        <end position="450"/>
    </location>
</feature>
<keyword evidence="2" id="KW-0813">Transport</keyword>
<feature type="transmembrane region" description="Helical" evidence="8">
    <location>
        <begin position="462"/>
        <end position="481"/>
    </location>
</feature>
<dbReference type="GO" id="GO:0042910">
    <property type="term" value="F:xenobiotic transmembrane transporter activity"/>
    <property type="evidence" value="ECO:0007669"/>
    <property type="project" value="TreeGrafter"/>
</dbReference>
<dbReference type="Pfam" id="PF00873">
    <property type="entry name" value="ACR_tran"/>
    <property type="match status" value="1"/>
</dbReference>
<accession>A0A0F3Q9H1</accession>
<dbReference type="GO" id="GO:0005886">
    <property type="term" value="C:plasma membrane"/>
    <property type="evidence" value="ECO:0007669"/>
    <property type="project" value="UniProtKB-SubCell"/>
</dbReference>
<feature type="transmembrane region" description="Helical" evidence="8">
    <location>
        <begin position="528"/>
        <end position="546"/>
    </location>
</feature>
<proteinExistence type="predicted"/>
<feature type="transmembrane region" description="Helical" evidence="8">
    <location>
        <begin position="948"/>
        <end position="967"/>
    </location>
</feature>
<feature type="transmembrane region" description="Helical" evidence="8">
    <location>
        <begin position="902"/>
        <end position="927"/>
    </location>
</feature>
<name>A0A0F3Q9H1_RICBE</name>
<dbReference type="SUPFAM" id="SSF82693">
    <property type="entry name" value="Multidrug efflux transporter AcrB pore domain, PN1, PN2, PC1 and PC2 subdomains"/>
    <property type="match status" value="3"/>
</dbReference>
<dbReference type="Gene3D" id="3.30.70.1440">
    <property type="entry name" value="Multidrug efflux transporter AcrB pore domain"/>
    <property type="match status" value="1"/>
</dbReference>
<dbReference type="SUPFAM" id="SSF82714">
    <property type="entry name" value="Multidrug efflux transporter AcrB TolC docking domain, DN and DC subdomains"/>
    <property type="match status" value="2"/>
</dbReference>
<dbReference type="Gene3D" id="3.30.70.1430">
    <property type="entry name" value="Multidrug efflux transporter AcrB pore domain"/>
    <property type="match status" value="2"/>
</dbReference>
<comment type="caution">
    <text evidence="9">The sequence shown here is derived from an EMBL/GenBank/DDBJ whole genome shotgun (WGS) entry which is preliminary data.</text>
</comment>
<dbReference type="AlphaFoldDB" id="A0A0F3Q9H1"/>
<feature type="transmembrane region" description="Helical" evidence="8">
    <location>
        <begin position="330"/>
        <end position="352"/>
    </location>
</feature>
<dbReference type="Gene3D" id="1.20.1640.10">
    <property type="entry name" value="Multidrug efflux transporter AcrB transmembrane domain"/>
    <property type="match status" value="2"/>
</dbReference>
<dbReference type="InterPro" id="IPR001036">
    <property type="entry name" value="Acrflvin-R"/>
</dbReference>